<evidence type="ECO:0000259" key="11">
    <source>
        <dbReference type="Pfam" id="PF02463"/>
    </source>
</evidence>
<dbReference type="PANTHER" id="PTHR11059:SF0">
    <property type="entry name" value="DNA REPAIR PROTEIN RECN"/>
    <property type="match status" value="1"/>
</dbReference>
<dbReference type="EMBL" id="JACXAJ010000002">
    <property type="protein sequence ID" value="MBD1396797.1"/>
    <property type="molecule type" value="Genomic_DNA"/>
</dbReference>
<comment type="similarity">
    <text evidence="2 9">Belongs to the RecN family.</text>
</comment>
<dbReference type="Proteomes" id="UP000625551">
    <property type="component" value="Unassembled WGS sequence"/>
</dbReference>
<dbReference type="InterPro" id="IPR003395">
    <property type="entry name" value="RecF/RecN/SMC_N"/>
</dbReference>
<evidence type="ECO:0000256" key="10">
    <source>
        <dbReference type="SAM" id="Coils"/>
    </source>
</evidence>
<keyword evidence="13" id="KW-1185">Reference proteome</keyword>
<dbReference type="RefSeq" id="WP_191182948.1">
    <property type="nucleotide sequence ID" value="NZ_JACXAJ010000002.1"/>
</dbReference>
<protein>
    <recommendedName>
        <fullName evidence="3 9">DNA repair protein RecN</fullName>
    </recommendedName>
    <alternativeName>
        <fullName evidence="8 9">Recombination protein N</fullName>
    </alternativeName>
</protein>
<dbReference type="Pfam" id="PF02463">
    <property type="entry name" value="SMC_N"/>
    <property type="match status" value="1"/>
</dbReference>
<evidence type="ECO:0000256" key="9">
    <source>
        <dbReference type="PIRNR" id="PIRNR003128"/>
    </source>
</evidence>
<keyword evidence="10" id="KW-0175">Coiled coil</keyword>
<proteinExistence type="inferred from homology"/>
<evidence type="ECO:0000256" key="1">
    <source>
        <dbReference type="ARBA" id="ARBA00003618"/>
    </source>
</evidence>
<dbReference type="NCBIfam" id="TIGR00634">
    <property type="entry name" value="recN"/>
    <property type="match status" value="1"/>
</dbReference>
<evidence type="ECO:0000256" key="4">
    <source>
        <dbReference type="ARBA" id="ARBA00022741"/>
    </source>
</evidence>
<comment type="function">
    <text evidence="1 9">May be involved in recombinational repair of damaged DNA.</text>
</comment>
<sequence>MLIDLKIKNYALIEQLEMNPSPVLNIITGETGAGKSIMLGAIGLLLGNRADSKLLFNQEQKCVIEGVFDISQYNLKEVFTAEDLDFDEQCILRREISPSGKSRAFVNDMPVTLDVLRKVGENLMDIHSQHDTLQLGDTSFQLNILDIYAGNTSLDIYAGNLSYLKDYNETYRGYKKLESDYKKLTDQLAQAQKELDYNTFLLNELEEINLQEDEQEQLETELKELENAEDIKLKLTQAVQSLTESEFNITSALKDTVQLISQLAAFSPKYEELRTRTESCMIELNDVAGELEDAERRTEANPARTTEVQERLNTIYTLQRKHQVQTIAELLEIQRELESKVGSVLNLDNALANTEKAMKAAEANMLEKAAVLSERRKASFGKFEQELYVLLAELGMPNARIVIQHKAAAPTATGTDEISILFSANKGAQPQSLVKAASGGEFSRLMLSIKYMLADKTALPTIVFDEIDTGISGEVAVKVGKMMQQMAQKHQIIAISHLPQIAAQGNSHYFVYKHDTEDRTISRVKKLSEKERIDEIAHMIAGANPSASAYKSAKELLSL</sequence>
<dbReference type="SUPFAM" id="SSF52540">
    <property type="entry name" value="P-loop containing nucleoside triphosphate hydrolases"/>
    <property type="match status" value="2"/>
</dbReference>
<organism evidence="12 13">
    <name type="scientific">Pontibacter aquaedesilientis</name>
    <dbReference type="NCBI Taxonomy" id="2766980"/>
    <lineage>
        <taxon>Bacteria</taxon>
        <taxon>Pseudomonadati</taxon>
        <taxon>Bacteroidota</taxon>
        <taxon>Cytophagia</taxon>
        <taxon>Cytophagales</taxon>
        <taxon>Hymenobacteraceae</taxon>
        <taxon>Pontibacter</taxon>
    </lineage>
</organism>
<dbReference type="Gene3D" id="3.40.50.300">
    <property type="entry name" value="P-loop containing nucleotide triphosphate hydrolases"/>
    <property type="match status" value="2"/>
</dbReference>
<keyword evidence="6" id="KW-0067">ATP-binding</keyword>
<evidence type="ECO:0000256" key="2">
    <source>
        <dbReference type="ARBA" id="ARBA00009441"/>
    </source>
</evidence>
<keyword evidence="4" id="KW-0547">Nucleotide-binding</keyword>
<evidence type="ECO:0000256" key="8">
    <source>
        <dbReference type="ARBA" id="ARBA00033408"/>
    </source>
</evidence>
<keyword evidence="5 9" id="KW-0227">DNA damage</keyword>
<feature type="domain" description="RecF/RecN/SMC N-terminal" evidence="11">
    <location>
        <begin position="5"/>
        <end position="515"/>
    </location>
</feature>
<dbReference type="InterPro" id="IPR027417">
    <property type="entry name" value="P-loop_NTPase"/>
</dbReference>
<feature type="coiled-coil region" evidence="10">
    <location>
        <begin position="174"/>
        <end position="245"/>
    </location>
</feature>
<evidence type="ECO:0000256" key="5">
    <source>
        <dbReference type="ARBA" id="ARBA00022763"/>
    </source>
</evidence>
<evidence type="ECO:0000256" key="3">
    <source>
        <dbReference type="ARBA" id="ARBA00021315"/>
    </source>
</evidence>
<name>A0ABR7XET1_9BACT</name>
<dbReference type="PIRSF" id="PIRSF003128">
    <property type="entry name" value="RecN"/>
    <property type="match status" value="1"/>
</dbReference>
<dbReference type="CDD" id="cd03241">
    <property type="entry name" value="ABC_RecN"/>
    <property type="match status" value="2"/>
</dbReference>
<dbReference type="InterPro" id="IPR004604">
    <property type="entry name" value="DNA_recomb/repair_RecN"/>
</dbReference>
<evidence type="ECO:0000313" key="13">
    <source>
        <dbReference type="Proteomes" id="UP000625551"/>
    </source>
</evidence>
<dbReference type="PANTHER" id="PTHR11059">
    <property type="entry name" value="DNA REPAIR PROTEIN RECN"/>
    <property type="match status" value="1"/>
</dbReference>
<accession>A0ABR7XET1</accession>
<keyword evidence="7 9" id="KW-0234">DNA repair</keyword>
<evidence type="ECO:0000313" key="12">
    <source>
        <dbReference type="EMBL" id="MBD1396797.1"/>
    </source>
</evidence>
<evidence type="ECO:0000256" key="7">
    <source>
        <dbReference type="ARBA" id="ARBA00023204"/>
    </source>
</evidence>
<reference evidence="12 13" key="1">
    <citation type="submission" date="2020-09" db="EMBL/GenBank/DDBJ databases">
        <title>Genome sequencing and assembly of Pontibacter sp.</title>
        <authorList>
            <person name="Chhetri G."/>
        </authorList>
    </citation>
    <scope>NUCLEOTIDE SEQUENCE [LARGE SCALE GENOMIC DNA]</scope>
    <source>
        <strain evidence="12 13">JH31</strain>
    </source>
</reference>
<comment type="caution">
    <text evidence="12">The sequence shown here is derived from an EMBL/GenBank/DDBJ whole genome shotgun (WGS) entry which is preliminary data.</text>
</comment>
<evidence type="ECO:0000256" key="6">
    <source>
        <dbReference type="ARBA" id="ARBA00022840"/>
    </source>
</evidence>
<gene>
    <name evidence="12" type="primary">recN</name>
    <name evidence="12" type="ORF">H9Q13_06435</name>
</gene>